<dbReference type="Proteomes" id="UP001153148">
    <property type="component" value="Unassembled WGS sequence"/>
</dbReference>
<reference evidence="1" key="1">
    <citation type="submission" date="2021-03" db="EMBL/GenBank/DDBJ databases">
        <authorList>
            <person name="Tran Van P."/>
        </authorList>
    </citation>
    <scope>NUCLEOTIDE SEQUENCE</scope>
</reference>
<accession>A0ABN7PI19</accession>
<evidence type="ECO:0000313" key="1">
    <source>
        <dbReference type="EMBL" id="CAG2065065.1"/>
    </source>
</evidence>
<gene>
    <name evidence="1" type="ORF">TPAB3V08_LOCUS12009</name>
</gene>
<keyword evidence="2" id="KW-1185">Reference proteome</keyword>
<protein>
    <submittedName>
        <fullName evidence="1">Uncharacterized protein</fullName>
    </submittedName>
</protein>
<sequence length="102" mass="11608">MTEPERADAVIRDDSATFVDMECHMISTTIPTAVYKKLPDKEERKLHPKTRFKAVVHLVMANAYWLGDVDGMALGSNARLNVLLLKKRGRKEKQKILTLQVD</sequence>
<evidence type="ECO:0000313" key="2">
    <source>
        <dbReference type="Proteomes" id="UP001153148"/>
    </source>
</evidence>
<comment type="caution">
    <text evidence="1">The sequence shown here is derived from an EMBL/GenBank/DDBJ whole genome shotgun (WGS) entry which is preliminary data.</text>
</comment>
<proteinExistence type="predicted"/>
<organism evidence="1 2">
    <name type="scientific">Timema podura</name>
    <name type="common">Walking stick</name>
    <dbReference type="NCBI Taxonomy" id="61482"/>
    <lineage>
        <taxon>Eukaryota</taxon>
        <taxon>Metazoa</taxon>
        <taxon>Ecdysozoa</taxon>
        <taxon>Arthropoda</taxon>
        <taxon>Hexapoda</taxon>
        <taxon>Insecta</taxon>
        <taxon>Pterygota</taxon>
        <taxon>Neoptera</taxon>
        <taxon>Polyneoptera</taxon>
        <taxon>Phasmatodea</taxon>
        <taxon>Timematodea</taxon>
        <taxon>Timematoidea</taxon>
        <taxon>Timematidae</taxon>
        <taxon>Timema</taxon>
    </lineage>
</organism>
<dbReference type="EMBL" id="CAJPIN010039396">
    <property type="protein sequence ID" value="CAG2065065.1"/>
    <property type="molecule type" value="Genomic_DNA"/>
</dbReference>
<name>A0ABN7PI19_TIMPD</name>